<dbReference type="InterPro" id="IPR012349">
    <property type="entry name" value="Split_barrel_FMN-bd"/>
</dbReference>
<keyword evidence="1" id="KW-0560">Oxidoreductase</keyword>
<dbReference type="EMBL" id="PYUC01000005">
    <property type="protein sequence ID" value="PTB20609.1"/>
    <property type="molecule type" value="Genomic_DNA"/>
</dbReference>
<dbReference type="InterPro" id="IPR002563">
    <property type="entry name" value="Flavin_Rdtase-like_dom"/>
</dbReference>
<accession>A0A2T3XVQ8</accession>
<sequence length="163" mass="17713">METLAVHQPPIGTSFRAAMRRIASTVTIITASDGHRRHGMTMTAVSSLSMDPPSMIICVNQSTFLHDILISARHFCVNVLTHDQAEVSKAFSGASSPEERFSVGEWLTHGSGTHYLSNAQANIVCRKHAAIPFATHTIFIGSADDVMLGDDARPLLYRNAAYC</sequence>
<evidence type="ECO:0000256" key="1">
    <source>
        <dbReference type="ARBA" id="ARBA00023002"/>
    </source>
</evidence>
<dbReference type="GO" id="GO:0010181">
    <property type="term" value="F:FMN binding"/>
    <property type="evidence" value="ECO:0007669"/>
    <property type="project" value="InterPro"/>
</dbReference>
<dbReference type="PANTHER" id="PTHR30466:SF1">
    <property type="entry name" value="FMN REDUCTASE (NADH) RUTF"/>
    <property type="match status" value="1"/>
</dbReference>
<name>A0A2T3XVQ8_9BURK</name>
<protein>
    <submittedName>
        <fullName evidence="3">Flavin reductase</fullName>
    </submittedName>
</protein>
<reference evidence="3 4" key="1">
    <citation type="submission" date="2018-03" db="EMBL/GenBank/DDBJ databases">
        <title>Whole genome analyses suggest that Burkholderia sensu lato contains two further novel genera in the rhizoxinica-symbiotica group Mycetohabitans gen. nov., and Trinickia gen. nov.: implications for the evolution of diazotrophy and nodulation in the Burkholderiaceae.</title>
        <authorList>
            <person name="Estrada De Los Santos P."/>
            <person name="Palmer M."/>
            <person name="Chavez-Ramirez B."/>
            <person name="Steenkamp E.T."/>
            <person name="Hirsch A.M."/>
            <person name="Manyaka P."/>
            <person name="Maluk M."/>
            <person name="Lafos M."/>
            <person name="Crook M."/>
            <person name="Gross E."/>
            <person name="Simon M.F."/>
            <person name="Bueno Dos Reis Junior F."/>
            <person name="Poole P.S."/>
            <person name="Venter S.N."/>
            <person name="James E.K."/>
        </authorList>
    </citation>
    <scope>NUCLEOTIDE SEQUENCE [LARGE SCALE GENOMIC DNA]</scope>
    <source>
        <strain evidence="3 4">JPY-366</strain>
    </source>
</reference>
<evidence type="ECO:0000313" key="4">
    <source>
        <dbReference type="Proteomes" id="UP000240638"/>
    </source>
</evidence>
<comment type="caution">
    <text evidence="3">The sequence shown here is derived from an EMBL/GenBank/DDBJ whole genome shotgun (WGS) entry which is preliminary data.</text>
</comment>
<dbReference type="Proteomes" id="UP000240638">
    <property type="component" value="Unassembled WGS sequence"/>
</dbReference>
<organism evidence="3 4">
    <name type="scientific">Trinickia symbiotica</name>
    <dbReference type="NCBI Taxonomy" id="863227"/>
    <lineage>
        <taxon>Bacteria</taxon>
        <taxon>Pseudomonadati</taxon>
        <taxon>Pseudomonadota</taxon>
        <taxon>Betaproteobacteria</taxon>
        <taxon>Burkholderiales</taxon>
        <taxon>Burkholderiaceae</taxon>
        <taxon>Trinickia</taxon>
    </lineage>
</organism>
<evidence type="ECO:0000313" key="3">
    <source>
        <dbReference type="EMBL" id="PTB20609.1"/>
    </source>
</evidence>
<dbReference type="Pfam" id="PF01613">
    <property type="entry name" value="Flavin_Reduct"/>
    <property type="match status" value="1"/>
</dbReference>
<dbReference type="SMART" id="SM00903">
    <property type="entry name" value="Flavin_Reduct"/>
    <property type="match status" value="1"/>
</dbReference>
<dbReference type="GO" id="GO:0006208">
    <property type="term" value="P:pyrimidine nucleobase catabolic process"/>
    <property type="evidence" value="ECO:0007669"/>
    <property type="project" value="TreeGrafter"/>
</dbReference>
<dbReference type="SUPFAM" id="SSF50475">
    <property type="entry name" value="FMN-binding split barrel"/>
    <property type="match status" value="1"/>
</dbReference>
<proteinExistence type="predicted"/>
<dbReference type="GO" id="GO:0042602">
    <property type="term" value="F:riboflavin reductase (NADPH) activity"/>
    <property type="evidence" value="ECO:0007669"/>
    <property type="project" value="TreeGrafter"/>
</dbReference>
<dbReference type="InterPro" id="IPR050268">
    <property type="entry name" value="NADH-dep_flavin_reductase"/>
</dbReference>
<dbReference type="RefSeq" id="WP_107150928.1">
    <property type="nucleotide sequence ID" value="NZ_PYUC01000005.1"/>
</dbReference>
<dbReference type="PANTHER" id="PTHR30466">
    <property type="entry name" value="FLAVIN REDUCTASE"/>
    <property type="match status" value="1"/>
</dbReference>
<dbReference type="Gene3D" id="2.30.110.10">
    <property type="entry name" value="Electron Transport, Fmn-binding Protein, Chain A"/>
    <property type="match status" value="1"/>
</dbReference>
<evidence type="ECO:0000259" key="2">
    <source>
        <dbReference type="SMART" id="SM00903"/>
    </source>
</evidence>
<dbReference type="AlphaFoldDB" id="A0A2T3XVQ8"/>
<gene>
    <name evidence="3" type="ORF">C9I57_12325</name>
</gene>
<feature type="domain" description="Flavin reductase like" evidence="2">
    <location>
        <begin position="19"/>
        <end position="163"/>
    </location>
</feature>